<dbReference type="InterPro" id="IPR036388">
    <property type="entry name" value="WH-like_DNA-bd_sf"/>
</dbReference>
<dbReference type="Gene3D" id="3.30.980.40">
    <property type="match status" value="1"/>
</dbReference>
<evidence type="ECO:0000256" key="6">
    <source>
        <dbReference type="PROSITE-ProRule" id="PRU00289"/>
    </source>
</evidence>
<proteinExistence type="inferred from homology"/>
<accession>A0ABW3U2B5</accession>
<gene>
    <name evidence="9" type="ORF">ACFQ38_18960</name>
</gene>
<dbReference type="Gene3D" id="3.40.50.300">
    <property type="entry name" value="P-loop containing nucleotide triphosphate hydrolases"/>
    <property type="match status" value="1"/>
</dbReference>
<organism evidence="9 10">
    <name type="scientific">Sporosarcina contaminans</name>
    <dbReference type="NCBI Taxonomy" id="633403"/>
    <lineage>
        <taxon>Bacteria</taxon>
        <taxon>Bacillati</taxon>
        <taxon>Bacillota</taxon>
        <taxon>Bacilli</taxon>
        <taxon>Bacillales</taxon>
        <taxon>Caryophanaceae</taxon>
        <taxon>Sporosarcina</taxon>
    </lineage>
</organism>
<dbReference type="InterPro" id="IPR003593">
    <property type="entry name" value="AAA+_ATPase"/>
</dbReference>
<feature type="binding site" evidence="6">
    <location>
        <begin position="588"/>
        <end position="595"/>
    </location>
    <ligand>
        <name>ATP</name>
        <dbReference type="ChEBI" id="CHEBI:30616"/>
    </ligand>
</feature>
<comment type="similarity">
    <text evidence="1">Belongs to the FtsK/SpoIIIE/SftA family.</text>
</comment>
<feature type="compositionally biased region" description="Basic and acidic residues" evidence="7">
    <location>
        <begin position="266"/>
        <end position="295"/>
    </location>
</feature>
<dbReference type="PANTHER" id="PTHR22683">
    <property type="entry name" value="SPORULATION PROTEIN RELATED"/>
    <property type="match status" value="1"/>
</dbReference>
<dbReference type="InterPro" id="IPR018541">
    <property type="entry name" value="Ftsk_gamma"/>
</dbReference>
<feature type="region of interest" description="Disordered" evidence="7">
    <location>
        <begin position="120"/>
        <end position="211"/>
    </location>
</feature>
<feature type="domain" description="FtsK" evidence="8">
    <location>
        <begin position="571"/>
        <end position="763"/>
    </location>
</feature>
<comment type="caution">
    <text evidence="9">The sequence shown here is derived from an EMBL/GenBank/DDBJ whole genome shotgun (WGS) entry which is preliminary data.</text>
</comment>
<evidence type="ECO:0000313" key="10">
    <source>
        <dbReference type="Proteomes" id="UP001597231"/>
    </source>
</evidence>
<keyword evidence="5" id="KW-0238">DNA-binding</keyword>
<dbReference type="InterPro" id="IPR050206">
    <property type="entry name" value="FtsK/SpoIIIE/SftA"/>
</dbReference>
<dbReference type="SMART" id="SM00382">
    <property type="entry name" value="AAA"/>
    <property type="match status" value="1"/>
</dbReference>
<evidence type="ECO:0000256" key="1">
    <source>
        <dbReference type="ARBA" id="ARBA00006474"/>
    </source>
</evidence>
<feature type="compositionally biased region" description="Basic and acidic residues" evidence="7">
    <location>
        <begin position="188"/>
        <end position="203"/>
    </location>
</feature>
<keyword evidence="10" id="KW-1185">Reference proteome</keyword>
<feature type="compositionally biased region" description="Basic and acidic residues" evidence="7">
    <location>
        <begin position="131"/>
        <end position="146"/>
    </location>
</feature>
<evidence type="ECO:0000313" key="9">
    <source>
        <dbReference type="EMBL" id="MFD1207185.1"/>
    </source>
</evidence>
<dbReference type="InterPro" id="IPR027417">
    <property type="entry name" value="P-loop_NTPase"/>
</dbReference>
<reference evidence="10" key="1">
    <citation type="journal article" date="2019" name="Int. J. Syst. Evol. Microbiol.">
        <title>The Global Catalogue of Microorganisms (GCM) 10K type strain sequencing project: providing services to taxonomists for standard genome sequencing and annotation.</title>
        <authorList>
            <consortium name="The Broad Institute Genomics Platform"/>
            <consortium name="The Broad Institute Genome Sequencing Center for Infectious Disease"/>
            <person name="Wu L."/>
            <person name="Ma J."/>
        </authorList>
    </citation>
    <scope>NUCLEOTIDE SEQUENCE [LARGE SCALE GENOMIC DNA]</scope>
    <source>
        <strain evidence="10">CCUG 53915</strain>
    </source>
</reference>
<dbReference type="Pfam" id="PF01580">
    <property type="entry name" value="FtsK_SpoIIIE"/>
    <property type="match status" value="1"/>
</dbReference>
<keyword evidence="4 6" id="KW-0067">ATP-binding</keyword>
<sequence>MKRVIELSWFKKMINRMFTTENEEEQDYEYIQNDIEESAEADMQKKERPVFRFPIITDAEIYGWDEDPEDTKNRMNEPVQKNEIEDDDFVPIPLYKNERWPKKEQEVHIHRATSSVKYPKRVDSDLPMPSKTKEKGKTEEIEEKKSTIITKRSSRPFTPSSVPSPIYGYNRPEHKTRKSIPIDGFTAETKDEKLHSMKNEEQNRNSISEEQFIGMEDNRIDLENSVHTSIDEANDMSMQNSDQFEVGEADRQVASDVEEITIEKPLTNRERTEAELTSEHAEPTVHPEERTKAENEIATANQEDYAVEEVIGNTVIYESNTEQSNVENKEDHYEDDLKLSGEIPSDEDLCETAPAAEERAEINETKKERIIPFNVLMLKKDKENMTSQRTRQSTIDKENTVQQDVQFVAEQNEPKLSQNDRISFEEETVEEVEPPYYALPSTDYLLQPEEHVEDTEWLSSQSEKLTEALSHFSIEANVIEAVQGPTVTRFELTVGQGTKVSKIRNLTDDLKLALAAEDIRIQAPIPKTSSIGIEIPNRKARAVRISEVIETVQFQQSTSPMEAVLGLDLTGDPVTIDLRKMPHGMIAGATGSGKSVCINSILISLLYKADPTDVKMLLIDPKMVELAPYNGIPHLLSPVITDVKAATAALKWAVEEMERRYELFAHIGARNIERYNEMVMKERKFSLKMPYLLLVIDELADLMMMAPADVEVSISRITQKARACGIHLIIATQRPSVDVITGLIKANVPTRIAFSVSSQIDSRTILDVAGAERLLGKGDMLYLGNGQSTAVRLQGTFVTDEEIERIIEHVQNEAEPDYLFGQEDLLAAAVEEEEADPLFEEVCQFIIDQGSVSTSLLQRNFGIGYNRAAKLMDRLENLSFISEQRGSKPRDVYLTDSMFEQYKHNRQ</sequence>
<dbReference type="CDD" id="cd01127">
    <property type="entry name" value="TrwB_TraG_TraD_VirD4"/>
    <property type="match status" value="1"/>
</dbReference>
<feature type="region of interest" description="Disordered" evidence="7">
    <location>
        <begin position="62"/>
        <end position="88"/>
    </location>
</feature>
<dbReference type="SUPFAM" id="SSF52540">
    <property type="entry name" value="P-loop containing nucleoside triphosphate hydrolases"/>
    <property type="match status" value="1"/>
</dbReference>
<dbReference type="InterPro" id="IPR002543">
    <property type="entry name" value="FtsK_dom"/>
</dbReference>
<evidence type="ECO:0000256" key="7">
    <source>
        <dbReference type="SAM" id="MobiDB-lite"/>
    </source>
</evidence>
<dbReference type="Proteomes" id="UP001597231">
    <property type="component" value="Unassembled WGS sequence"/>
</dbReference>
<dbReference type="InterPro" id="IPR036390">
    <property type="entry name" value="WH_DNA-bd_sf"/>
</dbReference>
<evidence type="ECO:0000259" key="8">
    <source>
        <dbReference type="PROSITE" id="PS50901"/>
    </source>
</evidence>
<evidence type="ECO:0000256" key="5">
    <source>
        <dbReference type="ARBA" id="ARBA00023125"/>
    </source>
</evidence>
<dbReference type="RefSeq" id="WP_381482854.1">
    <property type="nucleotide sequence ID" value="NZ_JBHTLT010000135.1"/>
</dbReference>
<dbReference type="Pfam" id="PF09397">
    <property type="entry name" value="FtsK_gamma"/>
    <property type="match status" value="1"/>
</dbReference>
<evidence type="ECO:0000256" key="4">
    <source>
        <dbReference type="ARBA" id="ARBA00022840"/>
    </source>
</evidence>
<feature type="region of interest" description="Disordered" evidence="7">
    <location>
        <begin position="262"/>
        <end position="303"/>
    </location>
</feature>
<feature type="compositionally biased region" description="Basic and acidic residues" evidence="7">
    <location>
        <begin position="70"/>
        <end position="83"/>
    </location>
</feature>
<dbReference type="SUPFAM" id="SSF46785">
    <property type="entry name" value="Winged helix' DNA-binding domain"/>
    <property type="match status" value="1"/>
</dbReference>
<dbReference type="InterPro" id="IPR041027">
    <property type="entry name" value="FtsK_alpha"/>
</dbReference>
<dbReference type="PANTHER" id="PTHR22683:SF42">
    <property type="entry name" value="DNA TRANSLOCASE SFTA"/>
    <property type="match status" value="1"/>
</dbReference>
<evidence type="ECO:0000256" key="2">
    <source>
        <dbReference type="ARBA" id="ARBA00022741"/>
    </source>
</evidence>
<protein>
    <submittedName>
        <fullName evidence="9">DNA translocase FtsK</fullName>
    </submittedName>
</protein>
<evidence type="ECO:0000256" key="3">
    <source>
        <dbReference type="ARBA" id="ARBA00022829"/>
    </source>
</evidence>
<dbReference type="EMBL" id="JBHTLT010000135">
    <property type="protein sequence ID" value="MFD1207185.1"/>
    <property type="molecule type" value="Genomic_DNA"/>
</dbReference>
<dbReference type="SMART" id="SM00843">
    <property type="entry name" value="Ftsk_gamma"/>
    <property type="match status" value="1"/>
</dbReference>
<keyword evidence="3" id="KW-0159">Chromosome partition</keyword>
<dbReference type="Gene3D" id="1.10.10.10">
    <property type="entry name" value="Winged helix-like DNA-binding domain superfamily/Winged helix DNA-binding domain"/>
    <property type="match status" value="1"/>
</dbReference>
<name>A0ABW3U2B5_9BACL</name>
<dbReference type="Pfam" id="PF17854">
    <property type="entry name" value="FtsK_alpha"/>
    <property type="match status" value="1"/>
</dbReference>
<dbReference type="PROSITE" id="PS50901">
    <property type="entry name" value="FTSK"/>
    <property type="match status" value="1"/>
</dbReference>
<keyword evidence="2 6" id="KW-0547">Nucleotide-binding</keyword>